<dbReference type="Pfam" id="PF00083">
    <property type="entry name" value="Sugar_tr"/>
    <property type="match status" value="1"/>
</dbReference>
<feature type="transmembrane region" description="Helical" evidence="5">
    <location>
        <begin position="29"/>
        <end position="46"/>
    </location>
</feature>
<reference evidence="7 8" key="1">
    <citation type="submission" date="2013-11" db="EMBL/GenBank/DDBJ databases">
        <title>Genome sequencing of Stegodyphus mimosarum.</title>
        <authorList>
            <person name="Bechsgaard J."/>
        </authorList>
    </citation>
    <scope>NUCLEOTIDE SEQUENCE [LARGE SCALE GENOMIC DNA]</scope>
</reference>
<feature type="non-terminal residue" evidence="7">
    <location>
        <position position="57"/>
    </location>
</feature>
<dbReference type="InterPro" id="IPR005828">
    <property type="entry name" value="MFS_sugar_transport-like"/>
</dbReference>
<dbReference type="Proteomes" id="UP000054359">
    <property type="component" value="Unassembled WGS sequence"/>
</dbReference>
<dbReference type="InterPro" id="IPR005829">
    <property type="entry name" value="Sugar_transporter_CS"/>
</dbReference>
<dbReference type="SUPFAM" id="SSF103473">
    <property type="entry name" value="MFS general substrate transporter"/>
    <property type="match status" value="1"/>
</dbReference>
<evidence type="ECO:0000256" key="3">
    <source>
        <dbReference type="ARBA" id="ARBA00022989"/>
    </source>
</evidence>
<evidence type="ECO:0000259" key="6">
    <source>
        <dbReference type="PROSITE" id="PS50850"/>
    </source>
</evidence>
<comment type="subcellular location">
    <subcellularLocation>
        <location evidence="1">Membrane</location>
        <topology evidence="1">Multi-pass membrane protein</topology>
    </subcellularLocation>
</comment>
<dbReference type="Gene3D" id="1.20.1250.20">
    <property type="entry name" value="MFS general substrate transporter like domains"/>
    <property type="match status" value="1"/>
</dbReference>
<evidence type="ECO:0000256" key="2">
    <source>
        <dbReference type="ARBA" id="ARBA00022692"/>
    </source>
</evidence>
<gene>
    <name evidence="7" type="ORF">X975_20135</name>
</gene>
<evidence type="ECO:0000313" key="8">
    <source>
        <dbReference type="Proteomes" id="UP000054359"/>
    </source>
</evidence>
<dbReference type="PROSITE" id="PS00217">
    <property type="entry name" value="SUGAR_TRANSPORT_2"/>
    <property type="match status" value="1"/>
</dbReference>
<evidence type="ECO:0000256" key="5">
    <source>
        <dbReference type="SAM" id="Phobius"/>
    </source>
</evidence>
<keyword evidence="2 5" id="KW-0812">Transmembrane</keyword>
<name>A0A087TI31_STEMI</name>
<protein>
    <submittedName>
        <fullName evidence="7">Glucose transporter type 3</fullName>
    </submittedName>
</protein>
<evidence type="ECO:0000256" key="1">
    <source>
        <dbReference type="ARBA" id="ARBA00004141"/>
    </source>
</evidence>
<proteinExistence type="predicted"/>
<sequence length="57" mass="6139">MYMSTLLLGGWLLIAYATSLPFVYAGRSLTGICCGLICVVTPMYIVELSPPAIRGKL</sequence>
<dbReference type="InterPro" id="IPR036259">
    <property type="entry name" value="MFS_trans_sf"/>
</dbReference>
<evidence type="ECO:0000256" key="4">
    <source>
        <dbReference type="ARBA" id="ARBA00023136"/>
    </source>
</evidence>
<keyword evidence="7" id="KW-0813">Transport</keyword>
<dbReference type="STRING" id="407821.A0A087TI31"/>
<dbReference type="PANTHER" id="PTHR48021:SF1">
    <property type="entry name" value="GH07001P-RELATED"/>
    <property type="match status" value="1"/>
</dbReference>
<dbReference type="InterPro" id="IPR050549">
    <property type="entry name" value="MFS_Trehalose_Transporter"/>
</dbReference>
<keyword evidence="3 5" id="KW-1133">Transmembrane helix</keyword>
<dbReference type="InterPro" id="IPR020846">
    <property type="entry name" value="MFS_dom"/>
</dbReference>
<keyword evidence="8" id="KW-1185">Reference proteome</keyword>
<dbReference type="EMBL" id="KK115314">
    <property type="protein sequence ID" value="KFM64770.1"/>
    <property type="molecule type" value="Genomic_DNA"/>
</dbReference>
<dbReference type="GO" id="GO:0016020">
    <property type="term" value="C:membrane"/>
    <property type="evidence" value="ECO:0007669"/>
    <property type="project" value="UniProtKB-SubCell"/>
</dbReference>
<feature type="domain" description="Major facilitator superfamily (MFS) profile" evidence="6">
    <location>
        <begin position="1"/>
        <end position="57"/>
    </location>
</feature>
<dbReference type="PANTHER" id="PTHR48021">
    <property type="match status" value="1"/>
</dbReference>
<dbReference type="PROSITE" id="PS50850">
    <property type="entry name" value="MFS"/>
    <property type="match status" value="1"/>
</dbReference>
<keyword evidence="7" id="KW-0762">Sugar transport</keyword>
<organism evidence="7 8">
    <name type="scientific">Stegodyphus mimosarum</name>
    <name type="common">African social velvet spider</name>
    <dbReference type="NCBI Taxonomy" id="407821"/>
    <lineage>
        <taxon>Eukaryota</taxon>
        <taxon>Metazoa</taxon>
        <taxon>Ecdysozoa</taxon>
        <taxon>Arthropoda</taxon>
        <taxon>Chelicerata</taxon>
        <taxon>Arachnida</taxon>
        <taxon>Araneae</taxon>
        <taxon>Araneomorphae</taxon>
        <taxon>Entelegynae</taxon>
        <taxon>Eresoidea</taxon>
        <taxon>Eresidae</taxon>
        <taxon>Stegodyphus</taxon>
    </lineage>
</organism>
<keyword evidence="4 5" id="KW-0472">Membrane</keyword>
<dbReference type="AlphaFoldDB" id="A0A087TI31"/>
<accession>A0A087TI31</accession>
<dbReference type="GO" id="GO:0022857">
    <property type="term" value="F:transmembrane transporter activity"/>
    <property type="evidence" value="ECO:0007669"/>
    <property type="project" value="InterPro"/>
</dbReference>
<dbReference type="OrthoDB" id="6612291at2759"/>
<evidence type="ECO:0000313" key="7">
    <source>
        <dbReference type="EMBL" id="KFM64770.1"/>
    </source>
</evidence>